<accession>A0A4U3A749</accession>
<dbReference type="AlphaFoldDB" id="A0A4U3A749"/>
<protein>
    <submittedName>
        <fullName evidence="1">GNAT family N-acetyltransferase</fullName>
    </submittedName>
</protein>
<keyword evidence="1" id="KW-0808">Transferase</keyword>
<comment type="caution">
    <text evidence="1">The sequence shown here is derived from an EMBL/GenBank/DDBJ whole genome shotgun (WGS) entry which is preliminary data.</text>
</comment>
<evidence type="ECO:0000313" key="1">
    <source>
        <dbReference type="EMBL" id="TKI83189.1"/>
    </source>
</evidence>
<organism evidence="1 2">
    <name type="scientific">Bacillus wiedmannii</name>
    <dbReference type="NCBI Taxonomy" id="1890302"/>
    <lineage>
        <taxon>Bacteria</taxon>
        <taxon>Bacillati</taxon>
        <taxon>Bacillota</taxon>
        <taxon>Bacilli</taxon>
        <taxon>Bacillales</taxon>
        <taxon>Bacillaceae</taxon>
        <taxon>Bacillus</taxon>
        <taxon>Bacillus cereus group</taxon>
    </lineage>
</organism>
<feature type="non-terminal residue" evidence="1">
    <location>
        <position position="29"/>
    </location>
</feature>
<name>A0A4U3A749_9BACI</name>
<dbReference type="Proteomes" id="UP000305222">
    <property type="component" value="Unassembled WGS sequence"/>
</dbReference>
<gene>
    <name evidence="1" type="ORF">FC699_32355</name>
</gene>
<evidence type="ECO:0000313" key="2">
    <source>
        <dbReference type="Proteomes" id="UP000305222"/>
    </source>
</evidence>
<dbReference type="EMBL" id="SZON01002904">
    <property type="protein sequence ID" value="TKI83189.1"/>
    <property type="molecule type" value="Genomic_DNA"/>
</dbReference>
<dbReference type="GO" id="GO:0016740">
    <property type="term" value="F:transferase activity"/>
    <property type="evidence" value="ECO:0007669"/>
    <property type="project" value="UniProtKB-KW"/>
</dbReference>
<proteinExistence type="predicted"/>
<sequence length="29" mass="3533">MTTHIEKCILEDIQKLQEISYETFNETFK</sequence>
<reference evidence="1 2" key="1">
    <citation type="journal article" date="2019" name="Environ. Microbiol.">
        <title>An active ?-lactamase is a part of an orchestrated cell wall stress resistance network of Bacillus subtilis and related rhizosphere species.</title>
        <authorList>
            <person name="Bucher T."/>
            <person name="Keren-Paz A."/>
            <person name="Hausser J."/>
            <person name="Olender T."/>
            <person name="Cytryn E."/>
            <person name="Kolodkin-Gal I."/>
        </authorList>
    </citation>
    <scope>NUCLEOTIDE SEQUENCE [LARGE SCALE GENOMIC DNA]</scope>
    <source>
        <strain evidence="1 2">I5</strain>
    </source>
</reference>